<dbReference type="PANTHER" id="PTHR33279:SF2">
    <property type="entry name" value="SULFUR CARRIER PROTEIN TUSA"/>
    <property type="match status" value="1"/>
</dbReference>
<organism evidence="3 4">
    <name type="scientific">Thalassolituus pacificus</name>
    <dbReference type="NCBI Taxonomy" id="2975440"/>
    <lineage>
        <taxon>Bacteria</taxon>
        <taxon>Pseudomonadati</taxon>
        <taxon>Pseudomonadota</taxon>
        <taxon>Gammaproteobacteria</taxon>
        <taxon>Oceanospirillales</taxon>
        <taxon>Oceanospirillaceae</taxon>
        <taxon>Thalassolituus</taxon>
    </lineage>
</organism>
<dbReference type="Proteomes" id="UP001147830">
    <property type="component" value="Unassembled WGS sequence"/>
</dbReference>
<dbReference type="GO" id="GO:0016740">
    <property type="term" value="F:transferase activity"/>
    <property type="evidence" value="ECO:0007669"/>
    <property type="project" value="UniProtKB-KW"/>
</dbReference>
<dbReference type="AlphaFoldDB" id="A0A9X2WIX9"/>
<dbReference type="RefSeq" id="WP_230331709.1">
    <property type="nucleotide sequence ID" value="NZ_JAOANI010000031.1"/>
</dbReference>
<evidence type="ECO:0000256" key="1">
    <source>
        <dbReference type="ARBA" id="ARBA00008984"/>
    </source>
</evidence>
<dbReference type="NCBIfam" id="NF001423">
    <property type="entry name" value="PRK00299.1"/>
    <property type="match status" value="1"/>
</dbReference>
<comment type="caution">
    <text evidence="3">The sequence shown here is derived from an EMBL/GenBank/DDBJ whole genome shotgun (WGS) entry which is preliminary data.</text>
</comment>
<proteinExistence type="inferred from homology"/>
<dbReference type="PANTHER" id="PTHR33279">
    <property type="entry name" value="SULFUR CARRIER PROTEIN YEDF-RELATED"/>
    <property type="match status" value="1"/>
</dbReference>
<reference evidence="3" key="1">
    <citation type="journal article" date="2022" name="Front. Microbiol.">
        <title>Genome-based taxonomic rearrangement of Oceanobacter-related bacteria including the description of Thalassolituus hydrocarbonoclasticus sp. nov. and Thalassolituus pacificus sp. nov. and emended description of the genus Thalassolituus.</title>
        <authorList>
            <person name="Dong C."/>
            <person name="Wei L."/>
            <person name="Wang J."/>
            <person name="Lai Q."/>
            <person name="Huang Z."/>
            <person name="Shao Z."/>
        </authorList>
    </citation>
    <scope>NUCLEOTIDE SEQUENCE</scope>
    <source>
        <strain evidence="3">59MF3M-4</strain>
    </source>
</reference>
<accession>A0A9X2WIX9</accession>
<reference evidence="3" key="2">
    <citation type="submission" date="2022-08" db="EMBL/GenBank/DDBJ databases">
        <authorList>
            <person name="Dong C."/>
        </authorList>
    </citation>
    <scope>NUCLEOTIDE SEQUENCE</scope>
    <source>
        <strain evidence="3">59MF3M-4</strain>
    </source>
</reference>
<dbReference type="SUPFAM" id="SSF64307">
    <property type="entry name" value="SirA-like"/>
    <property type="match status" value="1"/>
</dbReference>
<dbReference type="InterPro" id="IPR001455">
    <property type="entry name" value="TusA-like"/>
</dbReference>
<name>A0A9X2WIX9_9GAMM</name>
<keyword evidence="3" id="KW-0808">Transferase</keyword>
<evidence type="ECO:0000313" key="4">
    <source>
        <dbReference type="Proteomes" id="UP001147830"/>
    </source>
</evidence>
<dbReference type="EMBL" id="JAOANI010000031">
    <property type="protein sequence ID" value="MCT7361088.1"/>
    <property type="molecule type" value="Genomic_DNA"/>
</dbReference>
<protein>
    <submittedName>
        <fullName evidence="3">Sulfurtransferase TusA</fullName>
        <ecNumber evidence="3">2.8.1.-</ecNumber>
    </submittedName>
</protein>
<evidence type="ECO:0000259" key="2">
    <source>
        <dbReference type="PROSITE" id="PS01148"/>
    </source>
</evidence>
<feature type="domain" description="UPF0033" evidence="2">
    <location>
        <begin position="10"/>
        <end position="34"/>
    </location>
</feature>
<sequence length="82" mass="9570">MNDTAIDFHLDTKGLFCPEPVMMLHNQIRDMQIGQVVEILATDPSTRRDFLKFCNFLEHELLLQEEVDGVFRFLIKKASDDE</sequence>
<keyword evidence="4" id="KW-1185">Reference proteome</keyword>
<dbReference type="Gene3D" id="3.30.110.40">
    <property type="entry name" value="TusA-like domain"/>
    <property type="match status" value="1"/>
</dbReference>
<dbReference type="EC" id="2.8.1.-" evidence="3"/>
<dbReference type="PROSITE" id="PS01148">
    <property type="entry name" value="UPF0033"/>
    <property type="match status" value="1"/>
</dbReference>
<dbReference type="Pfam" id="PF01206">
    <property type="entry name" value="TusA"/>
    <property type="match status" value="1"/>
</dbReference>
<dbReference type="InterPro" id="IPR036868">
    <property type="entry name" value="TusA-like_sf"/>
</dbReference>
<gene>
    <name evidence="3" type="primary">tusA</name>
    <name evidence="3" type="ORF">NYR02_18870</name>
</gene>
<evidence type="ECO:0000313" key="3">
    <source>
        <dbReference type="EMBL" id="MCT7361088.1"/>
    </source>
</evidence>
<comment type="similarity">
    <text evidence="1">Belongs to the sulfur carrier protein TusA family.</text>
</comment>